<evidence type="ECO:0000313" key="17">
    <source>
        <dbReference type="Proteomes" id="UP000269221"/>
    </source>
</evidence>
<keyword evidence="7" id="KW-0106">Calcium</keyword>
<protein>
    <recommendedName>
        <fullName evidence="18">Epidermal growth factor receptor substrate 15</fullName>
    </recommendedName>
</protein>
<reference evidence="16 17" key="1">
    <citation type="submission" date="2018-07" db="EMBL/GenBank/DDBJ databases">
        <title>A high quality draft genome assembly of the barn swallow (H. rustica rustica).</title>
        <authorList>
            <person name="Formenti G."/>
            <person name="Chiara M."/>
            <person name="Poveda L."/>
            <person name="Francoijs K.-J."/>
            <person name="Bonisoli-Alquati A."/>
            <person name="Canova L."/>
            <person name="Gianfranceschi L."/>
            <person name="Horner D.S."/>
            <person name="Saino N."/>
        </authorList>
    </citation>
    <scope>NUCLEOTIDE SEQUENCE [LARGE SCALE GENOMIC DNA]</scope>
    <source>
        <strain evidence="16">Chelidonia</strain>
        <tissue evidence="16">Blood</tissue>
    </source>
</reference>
<dbReference type="SUPFAM" id="SSF47473">
    <property type="entry name" value="EF-hand"/>
    <property type="match status" value="3"/>
</dbReference>
<dbReference type="SMART" id="SM00726">
    <property type="entry name" value="UIM"/>
    <property type="match status" value="2"/>
</dbReference>
<feature type="domain" description="EF-hand" evidence="15">
    <location>
        <begin position="252"/>
        <end position="287"/>
    </location>
</feature>
<sequence length="842" mass="92623">MAETQLSSANPVYEKFYRQVDSANSGRVLASDAAVFLKKSGLTDLVLGKIWDLADTDGKGILNKQEFFVALRLVACAQNGLDVSLSSLSLPVPPPRFTDTSSPLLLSGTASSDLPWAVKLEDKVKYDAIFDSLNPVNGLLSGDKVKPVLLNSKLPVDILGRVWELSDIDRDGMLDRDEFAVAMFLVYCALEKEPVPMSLPAALVPPSKRKPLSVPGAMPLIPSSTKESHQSLPPVGILAAKTPLTQWVVSPADKIKYDEIFVKTDKDMDGFVSGVEAKELFLKTGLPSALLAHIWALCDTKDCGKLSKEQFALAFYLINQKLTKGIDPPQALTPEMVPPSDRGVSLQKSTQGPNSVADFSAIKELDTLNNEIVDLQREKNNVEQDLKEKEDAIKQRTSEVQDLQDEVKRESSNLQKLQAQKQEAQETLNDLDEQKAKLEEQLNDIRQKCAEEAHLIAMLKAEITSQESKISAYEDELTKAQEELSRLQQETAELEHCIESGKAQLGPLQQHLQDSQQEINSVQTKLLELKEVENNQFSWHSQPHSTLVNGTVDHSSLSNSSSETANLNENAERESIAEEEQTNCVSPIRNSPETAVSAGEEKETPAATVTKKEDPFDAESHPLPDIVSEASLEFFQSDPFVGSDPFKDDPFGKIATDPFASLFGSESFEGGFADFSTLSKANNEDPFSSSTSGSVSSVTITKNLFEEPPAKNEDVPPALPPKTGTPTRPCPPPPGKRPINQIESSDSFKSSDPFQPFPTPDIPKEQEADLFCDPFAPTSISKEADPNNFANFSTYSTEEDMIEWAKRESEREEKERLARLKQQEQEDLELAIALSKSEISEA</sequence>
<evidence type="ECO:0000256" key="13">
    <source>
        <dbReference type="SAM" id="MobiDB-lite"/>
    </source>
</evidence>
<dbReference type="Pfam" id="PF12763">
    <property type="entry name" value="EH"/>
    <property type="match status" value="3"/>
</dbReference>
<dbReference type="PROSITE" id="PS00018">
    <property type="entry name" value="EF_HAND_1"/>
    <property type="match status" value="1"/>
</dbReference>
<dbReference type="FunFam" id="1.10.238.10:FF:000026">
    <property type="entry name" value="Epidermal growth factor receptor pathway substrate 15-like 1"/>
    <property type="match status" value="1"/>
</dbReference>
<feature type="domain" description="EH" evidence="14">
    <location>
        <begin position="253"/>
        <end position="343"/>
    </location>
</feature>
<keyword evidence="5" id="KW-0479">Metal-binding</keyword>
<dbReference type="CDD" id="cd00052">
    <property type="entry name" value="EH"/>
    <property type="match status" value="3"/>
</dbReference>
<dbReference type="STRING" id="333673.A0A3M0KNA5"/>
<feature type="region of interest" description="Disordered" evidence="13">
    <location>
        <begin position="703"/>
        <end position="768"/>
    </location>
</feature>
<evidence type="ECO:0000256" key="12">
    <source>
        <dbReference type="SAM" id="Coils"/>
    </source>
</evidence>
<feature type="coiled-coil region" evidence="12">
    <location>
        <begin position="365"/>
        <end position="532"/>
    </location>
</feature>
<organism evidence="16 17">
    <name type="scientific">Hirundo rustica rustica</name>
    <dbReference type="NCBI Taxonomy" id="333673"/>
    <lineage>
        <taxon>Eukaryota</taxon>
        <taxon>Metazoa</taxon>
        <taxon>Chordata</taxon>
        <taxon>Craniata</taxon>
        <taxon>Vertebrata</taxon>
        <taxon>Euteleostomi</taxon>
        <taxon>Archelosauria</taxon>
        <taxon>Archosauria</taxon>
        <taxon>Dinosauria</taxon>
        <taxon>Saurischia</taxon>
        <taxon>Theropoda</taxon>
        <taxon>Coelurosauria</taxon>
        <taxon>Aves</taxon>
        <taxon>Neognathae</taxon>
        <taxon>Neoaves</taxon>
        <taxon>Telluraves</taxon>
        <taxon>Australaves</taxon>
        <taxon>Passeriformes</taxon>
        <taxon>Sylvioidea</taxon>
        <taxon>Hirundinidae</taxon>
        <taxon>Hirundo</taxon>
    </lineage>
</organism>
<dbReference type="OrthoDB" id="524326at2759"/>
<dbReference type="GO" id="GO:0045296">
    <property type="term" value="F:cadherin binding"/>
    <property type="evidence" value="ECO:0007669"/>
    <property type="project" value="TreeGrafter"/>
</dbReference>
<evidence type="ECO:0000256" key="1">
    <source>
        <dbReference type="ARBA" id="ARBA00004202"/>
    </source>
</evidence>
<feature type="region of interest" description="Disordered" evidence="13">
    <location>
        <begin position="578"/>
        <end position="622"/>
    </location>
</feature>
<evidence type="ECO:0000259" key="14">
    <source>
        <dbReference type="PROSITE" id="PS50031"/>
    </source>
</evidence>
<dbReference type="SUPFAM" id="SSF90257">
    <property type="entry name" value="Myosin rod fragments"/>
    <property type="match status" value="1"/>
</dbReference>
<feature type="domain" description="EH" evidence="14">
    <location>
        <begin position="122"/>
        <end position="210"/>
    </location>
</feature>
<dbReference type="PANTHER" id="PTHR11216:SF54">
    <property type="entry name" value="EPIDERMAL GROWTH FACTOR RECEPTOR SUBSTRATE 15"/>
    <property type="match status" value="1"/>
</dbReference>
<evidence type="ECO:0008006" key="18">
    <source>
        <dbReference type="Google" id="ProtNLM"/>
    </source>
</evidence>
<dbReference type="InterPro" id="IPR000261">
    <property type="entry name" value="EH_dom"/>
</dbReference>
<keyword evidence="12" id="KW-0175">Coiled coil</keyword>
<feature type="compositionally biased region" description="Basic and acidic residues" evidence="13">
    <location>
        <begin position="704"/>
        <end position="714"/>
    </location>
</feature>
<dbReference type="GO" id="GO:0005509">
    <property type="term" value="F:calcium ion binding"/>
    <property type="evidence" value="ECO:0007669"/>
    <property type="project" value="InterPro"/>
</dbReference>
<feature type="compositionally biased region" description="Polar residues" evidence="13">
    <location>
        <begin position="741"/>
        <end position="753"/>
    </location>
</feature>
<dbReference type="EMBL" id="QRBI01000117">
    <property type="protein sequence ID" value="RMC08677.1"/>
    <property type="molecule type" value="Genomic_DNA"/>
</dbReference>
<feature type="compositionally biased region" description="Basic and acidic residues" evidence="13">
    <location>
        <begin position="599"/>
        <end position="622"/>
    </location>
</feature>
<dbReference type="Gene3D" id="1.10.287.1490">
    <property type="match status" value="1"/>
</dbReference>
<dbReference type="FunFam" id="1.10.238.10:FF:000074">
    <property type="entry name" value="epidermal growth factor receptor substrate 15 isoform X1"/>
    <property type="match status" value="1"/>
</dbReference>
<dbReference type="PANTHER" id="PTHR11216">
    <property type="entry name" value="EH DOMAIN"/>
    <property type="match status" value="1"/>
</dbReference>
<feature type="domain" description="EH" evidence="14">
    <location>
        <begin position="9"/>
        <end position="98"/>
    </location>
</feature>
<dbReference type="InterPro" id="IPR018247">
    <property type="entry name" value="EF_Hand_1_Ca_BS"/>
</dbReference>
<comment type="caution">
    <text evidence="16">The sequence shown here is derived from an EMBL/GenBank/DDBJ whole genome shotgun (WGS) entry which is preliminary data.</text>
</comment>
<keyword evidence="17" id="KW-1185">Reference proteome</keyword>
<dbReference type="AlphaFoldDB" id="A0A3M0KNA5"/>
<dbReference type="SMART" id="SM00054">
    <property type="entry name" value="EFh"/>
    <property type="match status" value="3"/>
</dbReference>
<keyword evidence="10" id="KW-0168">Coated pit</keyword>
<evidence type="ECO:0000313" key="16">
    <source>
        <dbReference type="EMBL" id="RMC08677.1"/>
    </source>
</evidence>
<dbReference type="PROSITE" id="PS50222">
    <property type="entry name" value="EF_HAND_2"/>
    <property type="match status" value="3"/>
</dbReference>
<evidence type="ECO:0000256" key="8">
    <source>
        <dbReference type="ARBA" id="ARBA00022990"/>
    </source>
</evidence>
<evidence type="ECO:0000256" key="3">
    <source>
        <dbReference type="ARBA" id="ARBA00022553"/>
    </source>
</evidence>
<proteinExistence type="predicted"/>
<evidence type="ECO:0000256" key="4">
    <source>
        <dbReference type="ARBA" id="ARBA00022583"/>
    </source>
</evidence>
<keyword evidence="3" id="KW-0597">Phosphoprotein</keyword>
<keyword evidence="8" id="KW-0007">Acetylation</keyword>
<gene>
    <name evidence="16" type="ORF">DUI87_14925</name>
</gene>
<feature type="compositionally biased region" description="Polar residues" evidence="13">
    <location>
        <begin position="582"/>
        <end position="594"/>
    </location>
</feature>
<feature type="domain" description="EF-hand" evidence="15">
    <location>
        <begin position="42"/>
        <end position="77"/>
    </location>
</feature>
<dbReference type="InterPro" id="IPR003903">
    <property type="entry name" value="UIM_dom"/>
</dbReference>
<evidence type="ECO:0000256" key="10">
    <source>
        <dbReference type="ARBA" id="ARBA00023176"/>
    </source>
</evidence>
<keyword evidence="6" id="KW-0677">Repeat</keyword>
<name>A0A3M0KNA5_HIRRU</name>
<dbReference type="SMART" id="SM00027">
    <property type="entry name" value="EH"/>
    <property type="match status" value="3"/>
</dbReference>
<dbReference type="GO" id="GO:0030132">
    <property type="term" value="C:clathrin coat of coated pit"/>
    <property type="evidence" value="ECO:0007669"/>
    <property type="project" value="TreeGrafter"/>
</dbReference>
<evidence type="ECO:0000259" key="15">
    <source>
        <dbReference type="PROSITE" id="PS50222"/>
    </source>
</evidence>
<comment type="subcellular location">
    <subcellularLocation>
        <location evidence="1">Cell membrane</location>
        <topology evidence="1">Peripheral membrane protein</topology>
    </subcellularLocation>
    <subcellularLocation>
        <location evidence="11">Membrane</location>
        <location evidence="11">Coated pit</location>
    </subcellularLocation>
</comment>
<dbReference type="GO" id="GO:0006897">
    <property type="term" value="P:endocytosis"/>
    <property type="evidence" value="ECO:0007669"/>
    <property type="project" value="UniProtKB-KW"/>
</dbReference>
<dbReference type="InterPro" id="IPR002048">
    <property type="entry name" value="EF_hand_dom"/>
</dbReference>
<dbReference type="PROSITE" id="PS50330">
    <property type="entry name" value="UIM"/>
    <property type="match status" value="2"/>
</dbReference>
<evidence type="ECO:0000256" key="9">
    <source>
        <dbReference type="ARBA" id="ARBA00023136"/>
    </source>
</evidence>
<evidence type="ECO:0000256" key="7">
    <source>
        <dbReference type="ARBA" id="ARBA00022837"/>
    </source>
</evidence>
<dbReference type="Gene3D" id="1.10.238.10">
    <property type="entry name" value="EF-hand"/>
    <property type="match status" value="3"/>
</dbReference>
<accession>A0A3M0KNA5</accession>
<keyword evidence="9" id="KW-0472">Membrane</keyword>
<dbReference type="PROSITE" id="PS50031">
    <property type="entry name" value="EH"/>
    <property type="match status" value="3"/>
</dbReference>
<evidence type="ECO:0000256" key="11">
    <source>
        <dbReference type="ARBA" id="ARBA00037878"/>
    </source>
</evidence>
<dbReference type="GO" id="GO:0016197">
    <property type="term" value="P:endosomal transport"/>
    <property type="evidence" value="ECO:0007669"/>
    <property type="project" value="TreeGrafter"/>
</dbReference>
<dbReference type="Proteomes" id="UP000269221">
    <property type="component" value="Unassembled WGS sequence"/>
</dbReference>
<feature type="domain" description="EF-hand" evidence="15">
    <location>
        <begin position="154"/>
        <end position="189"/>
    </location>
</feature>
<keyword evidence="4" id="KW-0254">Endocytosis</keyword>
<evidence type="ECO:0000256" key="6">
    <source>
        <dbReference type="ARBA" id="ARBA00022737"/>
    </source>
</evidence>
<evidence type="ECO:0000256" key="2">
    <source>
        <dbReference type="ARBA" id="ARBA00022475"/>
    </source>
</evidence>
<keyword evidence="2" id="KW-1003">Cell membrane</keyword>
<evidence type="ECO:0000256" key="5">
    <source>
        <dbReference type="ARBA" id="ARBA00022723"/>
    </source>
</evidence>
<dbReference type="InterPro" id="IPR011992">
    <property type="entry name" value="EF-hand-dom_pair"/>
</dbReference>